<protein>
    <submittedName>
        <fullName evidence="1">Uncharacterized protein</fullName>
    </submittedName>
</protein>
<dbReference type="InterPro" id="IPR027417">
    <property type="entry name" value="P-loop_NTPase"/>
</dbReference>
<name>A0AA96RI05_9BACL</name>
<sequence>MIRGVIIEGMSTAGKTSTFAAIKQVHSHLPNAERTTVAISEHYSQVLHSHHGSLRKMAREDHLQFLGRHVDYLEQQAEWIHSLGNTKVSNGTFFLLERFHLNHRAAFQDDREIEKLEKRLTRLNALCVLLTLSEDIVESRYLDSRGEHWKAYVMQNHRTAAEACQTFLKEQERLRQGAKLSPIPTLEINTDGADWEGYANRILSRSQ</sequence>
<dbReference type="SUPFAM" id="SSF52540">
    <property type="entry name" value="P-loop containing nucleoside triphosphate hydrolases"/>
    <property type="match status" value="1"/>
</dbReference>
<dbReference type="AlphaFoldDB" id="A0AA96RI05"/>
<reference evidence="1 2" key="1">
    <citation type="submission" date="2022-02" db="EMBL/GenBank/DDBJ databases">
        <title>Paenibacillus sp. MBLB1776 Whole Genome Shotgun Sequencing.</title>
        <authorList>
            <person name="Hwang C.Y."/>
            <person name="Cho E.-S."/>
            <person name="Seo M.-J."/>
        </authorList>
    </citation>
    <scope>NUCLEOTIDE SEQUENCE [LARGE SCALE GENOMIC DNA]</scope>
    <source>
        <strain evidence="1 2">MBLB1776</strain>
    </source>
</reference>
<dbReference type="KEGG" id="paun:MJA45_14155"/>
<dbReference type="RefSeq" id="WP_315607894.1">
    <property type="nucleotide sequence ID" value="NZ_CP130318.1"/>
</dbReference>
<gene>
    <name evidence="1" type="ORF">MJA45_14155</name>
</gene>
<evidence type="ECO:0000313" key="2">
    <source>
        <dbReference type="Proteomes" id="UP001305702"/>
    </source>
</evidence>
<dbReference type="EMBL" id="CP130318">
    <property type="protein sequence ID" value="WNQ14111.1"/>
    <property type="molecule type" value="Genomic_DNA"/>
</dbReference>
<dbReference type="Gene3D" id="3.40.50.300">
    <property type="entry name" value="P-loop containing nucleotide triphosphate hydrolases"/>
    <property type="match status" value="1"/>
</dbReference>
<evidence type="ECO:0000313" key="1">
    <source>
        <dbReference type="EMBL" id="WNQ14111.1"/>
    </source>
</evidence>
<organism evidence="1 2">
    <name type="scientific">Paenibacillus aurantius</name>
    <dbReference type="NCBI Taxonomy" id="2918900"/>
    <lineage>
        <taxon>Bacteria</taxon>
        <taxon>Bacillati</taxon>
        <taxon>Bacillota</taxon>
        <taxon>Bacilli</taxon>
        <taxon>Bacillales</taxon>
        <taxon>Paenibacillaceae</taxon>
        <taxon>Paenibacillus</taxon>
    </lineage>
</organism>
<proteinExistence type="predicted"/>
<dbReference type="Proteomes" id="UP001305702">
    <property type="component" value="Chromosome"/>
</dbReference>
<keyword evidence="2" id="KW-1185">Reference proteome</keyword>
<accession>A0AA96RI05</accession>